<dbReference type="RefSeq" id="WP_118324882.1">
    <property type="nucleotide sequence ID" value="NZ_CATXNH010000051.1"/>
</dbReference>
<dbReference type="GeneID" id="66579561"/>
<protein>
    <submittedName>
        <fullName evidence="2">Uncharacterized protein</fullName>
    </submittedName>
</protein>
<keyword evidence="1" id="KW-1133">Transmembrane helix</keyword>
<keyword evidence="1" id="KW-0472">Membrane</keyword>
<evidence type="ECO:0000313" key="5">
    <source>
        <dbReference type="Proteomes" id="UP000284651"/>
    </source>
</evidence>
<dbReference type="Proteomes" id="UP000284651">
    <property type="component" value="Unassembled WGS sequence"/>
</dbReference>
<feature type="transmembrane region" description="Helical" evidence="1">
    <location>
        <begin position="151"/>
        <end position="167"/>
    </location>
</feature>
<organism evidence="2 4">
    <name type="scientific">Holdemanella biformis</name>
    <dbReference type="NCBI Taxonomy" id="1735"/>
    <lineage>
        <taxon>Bacteria</taxon>
        <taxon>Bacillati</taxon>
        <taxon>Bacillota</taxon>
        <taxon>Erysipelotrichia</taxon>
        <taxon>Erysipelotrichales</taxon>
        <taxon>Erysipelotrichaceae</taxon>
        <taxon>Holdemanella</taxon>
    </lineage>
</organism>
<name>A0A395W9A4_9FIRM</name>
<dbReference type="AlphaFoldDB" id="A0A395W9A4"/>
<evidence type="ECO:0000313" key="2">
    <source>
        <dbReference type="EMBL" id="RGU92629.1"/>
    </source>
</evidence>
<evidence type="ECO:0000313" key="4">
    <source>
        <dbReference type="Proteomes" id="UP000265489"/>
    </source>
</evidence>
<feature type="transmembrane region" description="Helical" evidence="1">
    <location>
        <begin position="126"/>
        <end position="145"/>
    </location>
</feature>
<gene>
    <name evidence="3" type="ORF">DWV56_07510</name>
    <name evidence="2" type="ORF">DWW32_04230</name>
</gene>
<keyword evidence="1" id="KW-0812">Transmembrane</keyword>
<reference evidence="4 5" key="1">
    <citation type="submission" date="2018-08" db="EMBL/GenBank/DDBJ databases">
        <title>A genome reference for cultivated species of the human gut microbiota.</title>
        <authorList>
            <person name="Zou Y."/>
            <person name="Xue W."/>
            <person name="Luo G."/>
        </authorList>
    </citation>
    <scope>NUCLEOTIDE SEQUENCE [LARGE SCALE GENOMIC DNA]</scope>
    <source>
        <strain evidence="3 5">AF10-31</strain>
        <strain evidence="2 4">AF15-20</strain>
    </source>
</reference>
<dbReference type="EMBL" id="QSAT01000022">
    <property type="protein sequence ID" value="RGW74740.1"/>
    <property type="molecule type" value="Genomic_DNA"/>
</dbReference>
<accession>A0A395W9A4</accession>
<evidence type="ECO:0000313" key="3">
    <source>
        <dbReference type="EMBL" id="RGW74740.1"/>
    </source>
</evidence>
<dbReference type="Proteomes" id="UP000265489">
    <property type="component" value="Unassembled WGS sequence"/>
</dbReference>
<evidence type="ECO:0000256" key="1">
    <source>
        <dbReference type="SAM" id="Phobius"/>
    </source>
</evidence>
<sequence>MADHFLGALKEIERRAQNNILVFSDVLSERLDVIAQSMISKQLSDNDYLKLAELYYKKFSKEKNKQGMLFCLLRMQQIVFLKEHTDKQTDDIKLEFSEEIDAITKAFLSRKRNYYQNSLRNIFQRFILLDTLAYVLLLMLFVLLFHIPFKVAFILLVLAWIVVLVYAKQKGVPYFYDLRIQTLSQEVDSTFLQVDQGIFTKVE</sequence>
<dbReference type="EMBL" id="QRYQ01000005">
    <property type="protein sequence ID" value="RGU92629.1"/>
    <property type="molecule type" value="Genomic_DNA"/>
</dbReference>
<comment type="caution">
    <text evidence="2">The sequence shown here is derived from an EMBL/GenBank/DDBJ whole genome shotgun (WGS) entry which is preliminary data.</text>
</comment>
<proteinExistence type="predicted"/>